<proteinExistence type="inferred from homology"/>
<dbReference type="STRING" id="83449.BON30_36890"/>
<dbReference type="InterPro" id="IPR000120">
    <property type="entry name" value="Amidase"/>
</dbReference>
<dbReference type="OrthoDB" id="9811471at2"/>
<evidence type="ECO:0000259" key="2">
    <source>
        <dbReference type="Pfam" id="PF01425"/>
    </source>
</evidence>
<dbReference type="Proteomes" id="UP000182229">
    <property type="component" value="Unassembled WGS sequence"/>
</dbReference>
<organism evidence="3 4">
    <name type="scientific">Cystobacter ferrugineus</name>
    <dbReference type="NCBI Taxonomy" id="83449"/>
    <lineage>
        <taxon>Bacteria</taxon>
        <taxon>Pseudomonadati</taxon>
        <taxon>Myxococcota</taxon>
        <taxon>Myxococcia</taxon>
        <taxon>Myxococcales</taxon>
        <taxon>Cystobacterineae</taxon>
        <taxon>Archangiaceae</taxon>
        <taxon>Cystobacter</taxon>
    </lineage>
</organism>
<name>A0A1L9B047_9BACT</name>
<reference evidence="3 4" key="2">
    <citation type="submission" date="2016-12" db="EMBL/GenBank/DDBJ databases">
        <title>Draft Genome Sequence of Cystobacter ferrugineus Strain Cbfe23.</title>
        <authorList>
            <person name="Akbar S."/>
            <person name="Dowd S.E."/>
            <person name="Stevens D.C."/>
        </authorList>
    </citation>
    <scope>NUCLEOTIDE SEQUENCE [LARGE SCALE GENOMIC DNA]</scope>
    <source>
        <strain evidence="3 4">Cbfe23</strain>
    </source>
</reference>
<feature type="domain" description="Amidase" evidence="2">
    <location>
        <begin position="27"/>
        <end position="453"/>
    </location>
</feature>
<gene>
    <name evidence="3" type="ORF">BON30_36890</name>
</gene>
<dbReference type="Gene3D" id="3.90.1300.10">
    <property type="entry name" value="Amidase signature (AS) domain"/>
    <property type="match status" value="1"/>
</dbReference>
<comment type="caution">
    <text evidence="3">The sequence shown here is derived from an EMBL/GenBank/DDBJ whole genome shotgun (WGS) entry which is preliminary data.</text>
</comment>
<evidence type="ECO:0000256" key="1">
    <source>
        <dbReference type="ARBA" id="ARBA00009199"/>
    </source>
</evidence>
<keyword evidence="4" id="KW-1185">Reference proteome</keyword>
<reference evidence="4" key="1">
    <citation type="submission" date="2016-11" db="EMBL/GenBank/DDBJ databases">
        <authorList>
            <person name="Shukria A."/>
            <person name="Stevens D.C."/>
        </authorList>
    </citation>
    <scope>NUCLEOTIDE SEQUENCE [LARGE SCALE GENOMIC DNA]</scope>
    <source>
        <strain evidence="4">Cbfe23</strain>
    </source>
</reference>
<protein>
    <submittedName>
        <fullName evidence="3">Amidase</fullName>
    </submittedName>
</protein>
<comment type="similarity">
    <text evidence="1">Belongs to the amidase family.</text>
</comment>
<dbReference type="SUPFAM" id="SSF75304">
    <property type="entry name" value="Amidase signature (AS) enzymes"/>
    <property type="match status" value="1"/>
</dbReference>
<dbReference type="EMBL" id="MPIN01000013">
    <property type="protein sequence ID" value="OJH35648.1"/>
    <property type="molecule type" value="Genomic_DNA"/>
</dbReference>
<evidence type="ECO:0000313" key="4">
    <source>
        <dbReference type="Proteomes" id="UP000182229"/>
    </source>
</evidence>
<dbReference type="InterPro" id="IPR023631">
    <property type="entry name" value="Amidase_dom"/>
</dbReference>
<dbReference type="RefSeq" id="WP_071903222.1">
    <property type="nucleotide sequence ID" value="NZ_MPIN01000013.1"/>
</dbReference>
<dbReference type="AlphaFoldDB" id="A0A1L9B047"/>
<sequence length="477" mass="50924">MHLKEYTAHDGLGLAQLVRRKEVTPGELVQTALAAIERVNPRINAVIGTLEEEARATLEQGVPEGPFSGVPFLIKDAVLHAANVPCEMGSRLAVGAVMPHDSELMARYRKAGIVPVGRTNTPEMAFNVTTEPLLRGPTRNPWNPEHSVGGSSGGAAAAVQAGIVPLAHANDGGGSIRIPASFCGLFGLKPTRGRTPVGPDVADGLNGLGIEHVVSRSVRDSAAMLDATLGPDVGDPYQIQAPERPYLAELERPPGTLRIAFSRTLAAGVPVSPECIAAVEDAAKLCLELGHEVVEASPQYDHAKLDEANVALWSSNLAVWVDGLAAATGRSPEETLEATVWATARHGRTLKAMELQRALLELNQISRAVGRFFTRHDVLLTPTVALPPFKLGVMDANARMTAEEWVKRIFTACPFTALFNATGQPAMSVPLYWSAGLPIGVQFAGRWGDEATLFRLAAQLERARPWASRRPLIHAAV</sequence>
<dbReference type="GO" id="GO:0003824">
    <property type="term" value="F:catalytic activity"/>
    <property type="evidence" value="ECO:0007669"/>
    <property type="project" value="InterPro"/>
</dbReference>
<dbReference type="Pfam" id="PF01425">
    <property type="entry name" value="Amidase"/>
    <property type="match status" value="1"/>
</dbReference>
<evidence type="ECO:0000313" key="3">
    <source>
        <dbReference type="EMBL" id="OJH35648.1"/>
    </source>
</evidence>
<dbReference type="PANTHER" id="PTHR11895:SF7">
    <property type="entry name" value="GLUTAMYL-TRNA(GLN) AMIDOTRANSFERASE SUBUNIT A, MITOCHONDRIAL"/>
    <property type="match status" value="1"/>
</dbReference>
<dbReference type="InterPro" id="IPR036928">
    <property type="entry name" value="AS_sf"/>
</dbReference>
<accession>A0A1L9B047</accession>
<dbReference type="PANTHER" id="PTHR11895">
    <property type="entry name" value="TRANSAMIDASE"/>
    <property type="match status" value="1"/>
</dbReference>